<evidence type="ECO:0000256" key="2">
    <source>
        <dbReference type="ARBA" id="ARBA00022741"/>
    </source>
</evidence>
<reference evidence="5" key="1">
    <citation type="submission" date="2015-09" db="EMBL/GenBank/DDBJ databases">
        <authorList>
            <consortium name="Pathogen Informatics"/>
        </authorList>
    </citation>
    <scope>NUCLEOTIDE SEQUENCE [LARGE SCALE GENOMIC DNA]</scope>
    <source>
        <strain evidence="5">Lake Konstanz</strain>
    </source>
</reference>
<dbReference type="NCBIfam" id="TIGR00231">
    <property type="entry name" value="small_GTP"/>
    <property type="match status" value="1"/>
</dbReference>
<dbReference type="PANTHER" id="PTHR47981:SF39">
    <property type="entry name" value="RAS-RELATED PROTEIN RAB"/>
    <property type="match status" value="1"/>
</dbReference>
<dbReference type="InterPro" id="IPR005225">
    <property type="entry name" value="Small_GTP-bd"/>
</dbReference>
<dbReference type="GO" id="GO:0005525">
    <property type="term" value="F:GTP binding"/>
    <property type="evidence" value="ECO:0007669"/>
    <property type="project" value="UniProtKB-KW"/>
</dbReference>
<dbReference type="EMBL" id="CYKH01002119">
    <property type="protein sequence ID" value="CUG93118.1"/>
    <property type="molecule type" value="Genomic_DNA"/>
</dbReference>
<organism evidence="4 5">
    <name type="scientific">Bodo saltans</name>
    <name type="common">Flagellated protozoan</name>
    <dbReference type="NCBI Taxonomy" id="75058"/>
    <lineage>
        <taxon>Eukaryota</taxon>
        <taxon>Discoba</taxon>
        <taxon>Euglenozoa</taxon>
        <taxon>Kinetoplastea</taxon>
        <taxon>Metakinetoplastina</taxon>
        <taxon>Eubodonida</taxon>
        <taxon>Bodonidae</taxon>
        <taxon>Bodo</taxon>
    </lineage>
</organism>
<dbReference type="SMART" id="SM00176">
    <property type="entry name" value="RAN"/>
    <property type="match status" value="1"/>
</dbReference>
<dbReference type="GO" id="GO:0008333">
    <property type="term" value="P:endosome to lysosome transport"/>
    <property type="evidence" value="ECO:0007669"/>
    <property type="project" value="TreeGrafter"/>
</dbReference>
<comment type="similarity">
    <text evidence="1">Belongs to the small GTPase superfamily. Rab family.</text>
</comment>
<dbReference type="SMART" id="SM00173">
    <property type="entry name" value="RAS"/>
    <property type="match status" value="1"/>
</dbReference>
<keyword evidence="5" id="KW-1185">Reference proteome</keyword>
<evidence type="ECO:0000256" key="1">
    <source>
        <dbReference type="ARBA" id="ARBA00006270"/>
    </source>
</evidence>
<sequence>MCFLCVVVPYPSWKTEKRQMSSIRRTPKTENTAKSSCDRDLILKILMIGGPGCGKTSLIRRYVHDAFHSTMRATVGVDFALKQVHRCGGSQTLQLWDVAGQEKGANAIRVYFQAAAGAMIVCDATRLDETLPLAILWKRDIDSKVFVGPKEERIPCILLVNKCDVEPLTQSHKELLDTTCHEHHFCGWLATSAKANTNVAEAFEMITDHVLAFIKRIDDLITKSLNRKSVTLNELDKPTPESRCPC</sequence>
<evidence type="ECO:0000313" key="5">
    <source>
        <dbReference type="Proteomes" id="UP000051952"/>
    </source>
</evidence>
<dbReference type="VEuPathDB" id="TriTrypDB:BSAL_40845"/>
<dbReference type="SMART" id="SM00174">
    <property type="entry name" value="RHO"/>
    <property type="match status" value="1"/>
</dbReference>
<dbReference type="SMART" id="SM00175">
    <property type="entry name" value="RAB"/>
    <property type="match status" value="1"/>
</dbReference>
<dbReference type="OMA" id="SIIQRYC"/>
<dbReference type="GO" id="GO:0090385">
    <property type="term" value="P:phagosome-lysosome fusion"/>
    <property type="evidence" value="ECO:0007669"/>
    <property type="project" value="TreeGrafter"/>
</dbReference>
<evidence type="ECO:0000256" key="3">
    <source>
        <dbReference type="ARBA" id="ARBA00023134"/>
    </source>
</evidence>
<dbReference type="InterPro" id="IPR001806">
    <property type="entry name" value="Small_GTPase"/>
</dbReference>
<dbReference type="GO" id="GO:0045335">
    <property type="term" value="C:phagocytic vesicle"/>
    <property type="evidence" value="ECO:0007669"/>
    <property type="project" value="TreeGrafter"/>
</dbReference>
<dbReference type="FunFam" id="3.40.50.300:FF:001447">
    <property type="entry name" value="Ras-related protein Rab-1B"/>
    <property type="match status" value="1"/>
</dbReference>
<dbReference type="Gene3D" id="3.40.50.300">
    <property type="entry name" value="P-loop containing nucleotide triphosphate hydrolases"/>
    <property type="match status" value="1"/>
</dbReference>
<dbReference type="GO" id="GO:0003924">
    <property type="term" value="F:GTPase activity"/>
    <property type="evidence" value="ECO:0007669"/>
    <property type="project" value="InterPro"/>
</dbReference>
<keyword evidence="3" id="KW-0342">GTP-binding</keyword>
<dbReference type="OrthoDB" id="1436450at2759"/>
<dbReference type="GO" id="GO:0005764">
    <property type="term" value="C:lysosome"/>
    <property type="evidence" value="ECO:0007669"/>
    <property type="project" value="TreeGrafter"/>
</dbReference>
<name>A0A0S4JUQ8_BODSA</name>
<dbReference type="PROSITE" id="PS51419">
    <property type="entry name" value="RAB"/>
    <property type="match status" value="1"/>
</dbReference>
<protein>
    <submittedName>
        <fullName evidence="4">Ras-related GTP-binding protein, putative</fullName>
    </submittedName>
</protein>
<keyword evidence="2" id="KW-0547">Nucleotide-binding</keyword>
<evidence type="ECO:0000313" key="4">
    <source>
        <dbReference type="EMBL" id="CUG93118.1"/>
    </source>
</evidence>
<accession>A0A0S4JUQ8</accession>
<dbReference type="Pfam" id="PF00071">
    <property type="entry name" value="Ras"/>
    <property type="match status" value="1"/>
</dbReference>
<gene>
    <name evidence="4" type="ORF">BSAL_40845</name>
</gene>
<dbReference type="InterPro" id="IPR027417">
    <property type="entry name" value="P-loop_NTPase"/>
</dbReference>
<dbReference type="PRINTS" id="PR00449">
    <property type="entry name" value="RASTRNSFRMNG"/>
</dbReference>
<proteinExistence type="inferred from homology"/>
<dbReference type="Proteomes" id="UP000051952">
    <property type="component" value="Unassembled WGS sequence"/>
</dbReference>
<dbReference type="PANTHER" id="PTHR47981">
    <property type="entry name" value="RAB FAMILY"/>
    <property type="match status" value="1"/>
</dbReference>
<dbReference type="SUPFAM" id="SSF52540">
    <property type="entry name" value="P-loop containing nucleoside triphosphate hydrolases"/>
    <property type="match status" value="1"/>
</dbReference>
<dbReference type="GO" id="GO:0005770">
    <property type="term" value="C:late endosome"/>
    <property type="evidence" value="ECO:0007669"/>
    <property type="project" value="TreeGrafter"/>
</dbReference>
<dbReference type="AlphaFoldDB" id="A0A0S4JUQ8"/>